<dbReference type="EMBL" id="WITJ01000018">
    <property type="protein sequence ID" value="MQW40418.1"/>
    <property type="molecule type" value="Genomic_DNA"/>
</dbReference>
<proteinExistence type="predicted"/>
<name>A0A7X2D1C1_9LACT</name>
<dbReference type="NCBIfam" id="NF041002">
    <property type="entry name" value="pilin_ComGF"/>
    <property type="match status" value="1"/>
</dbReference>
<dbReference type="Proteomes" id="UP000439550">
    <property type="component" value="Unassembled WGS sequence"/>
</dbReference>
<dbReference type="PIRSF" id="PIRSF031611">
    <property type="entry name" value="Competence_ComGF"/>
    <property type="match status" value="1"/>
</dbReference>
<sequence length="142" mass="16247">MKKKIRAFSLIETLLALFVISESVLVIFGLTKVLHAQIMTQALNSSKDWQIFCEQMRSELDGTQFVKVENNALFVSADKGIRYCFVSDDFRKTDDSGRGYQPMLYQIKGAQISETQQLVEVKVEFKTGGVRTFLYNFAQKNK</sequence>
<protein>
    <submittedName>
        <fullName evidence="1">Competence protein ComGF</fullName>
    </submittedName>
</protein>
<dbReference type="OrthoDB" id="2231423at2"/>
<dbReference type="Pfam" id="PF15980">
    <property type="entry name" value="ComGF"/>
    <property type="match status" value="1"/>
</dbReference>
<dbReference type="InterPro" id="IPR016977">
    <property type="entry name" value="ComGF"/>
</dbReference>
<accession>A0A7X2D1C1</accession>
<gene>
    <name evidence="1" type="ORF">GHI93_10865</name>
</gene>
<reference evidence="1 2" key="1">
    <citation type="submission" date="2019-10" db="EMBL/GenBank/DDBJ databases">
        <authorList>
            <person name="Dong K."/>
        </authorList>
    </citation>
    <scope>NUCLEOTIDE SEQUENCE [LARGE SCALE GENOMIC DNA]</scope>
    <source>
        <strain evidence="1 2">DSM 28960</strain>
    </source>
</reference>
<keyword evidence="2" id="KW-1185">Reference proteome</keyword>
<dbReference type="AlphaFoldDB" id="A0A7X2D1C1"/>
<organism evidence="1 2">
    <name type="scientific">Lactococcus hircilactis</name>
    <dbReference type="NCBI Taxonomy" id="1494462"/>
    <lineage>
        <taxon>Bacteria</taxon>
        <taxon>Bacillati</taxon>
        <taxon>Bacillota</taxon>
        <taxon>Bacilli</taxon>
        <taxon>Lactobacillales</taxon>
        <taxon>Streptococcaceae</taxon>
        <taxon>Lactococcus</taxon>
    </lineage>
</organism>
<evidence type="ECO:0000313" key="1">
    <source>
        <dbReference type="EMBL" id="MQW40418.1"/>
    </source>
</evidence>
<comment type="caution">
    <text evidence="1">The sequence shown here is derived from an EMBL/GenBank/DDBJ whole genome shotgun (WGS) entry which is preliminary data.</text>
</comment>
<evidence type="ECO:0000313" key="2">
    <source>
        <dbReference type="Proteomes" id="UP000439550"/>
    </source>
</evidence>